<dbReference type="Pfam" id="PF10646">
    <property type="entry name" value="Germane"/>
    <property type="match status" value="1"/>
</dbReference>
<dbReference type="RefSeq" id="WP_011916544.1">
    <property type="nucleotide sequence ID" value="NC_009437.1"/>
</dbReference>
<evidence type="ECO:0000313" key="3">
    <source>
        <dbReference type="EMBL" id="ABP66598.1"/>
    </source>
</evidence>
<feature type="signal peptide" evidence="1">
    <location>
        <begin position="1"/>
        <end position="20"/>
    </location>
</feature>
<dbReference type="STRING" id="351627.Csac_0984"/>
<feature type="domain" description="GerMN" evidence="2">
    <location>
        <begin position="224"/>
        <end position="308"/>
    </location>
</feature>
<dbReference type="EMBL" id="CP000679">
    <property type="protein sequence ID" value="ABP66598.1"/>
    <property type="molecule type" value="Genomic_DNA"/>
</dbReference>
<accession>A4XI63</accession>
<dbReference type="SMART" id="SM00909">
    <property type="entry name" value="Germane"/>
    <property type="match status" value="1"/>
</dbReference>
<keyword evidence="1" id="KW-0732">Signal</keyword>
<protein>
    <recommendedName>
        <fullName evidence="2">GerMN domain-containing protein</fullName>
    </recommendedName>
</protein>
<dbReference type="KEGG" id="csc:Csac_0984"/>
<dbReference type="Proteomes" id="UP000000256">
    <property type="component" value="Chromosome"/>
</dbReference>
<sequence length="329" mass="38281">MRKRIFFMLILCLIFLTACRADILSSTIRSDVYQNDQSAETEINFEVVDSDVYTPQYSKEEIDTNNSFKVLSIFCDKDKNLVLANIYTTRTLSVMRKGLEFSIFSPQKQKKLRDFGLFCIFPNDIHINFIEIEGNCAKVDLNQKFFQKKYKNFYIKAITFFITSVNGIIKEVYFYKDGTIYNKTPLLRRQNDQLILFVPQKVEDNIFLVPKWISVSQKYKNTPLTFALGQLIKSLSYRFSKLNGLKLNNVDLKEKTLYLDLSSQILNLKGSSEVDTILASICFTAKEIDNSIRYIKLSVKGKEGYLDQYDLKDKIDVNQFELNPINLKL</sequence>
<evidence type="ECO:0000313" key="4">
    <source>
        <dbReference type="Proteomes" id="UP000000256"/>
    </source>
</evidence>
<name>A4XI63_CALS8</name>
<keyword evidence="4" id="KW-1185">Reference proteome</keyword>
<gene>
    <name evidence="3" type="ordered locus">Csac_0984</name>
</gene>
<dbReference type="OrthoDB" id="1715058at2"/>
<evidence type="ECO:0000256" key="1">
    <source>
        <dbReference type="SAM" id="SignalP"/>
    </source>
</evidence>
<feature type="chain" id="PRO_5039109583" description="GerMN domain-containing protein" evidence="1">
    <location>
        <begin position="21"/>
        <end position="329"/>
    </location>
</feature>
<dbReference type="InterPro" id="IPR019606">
    <property type="entry name" value="GerMN"/>
</dbReference>
<proteinExistence type="predicted"/>
<dbReference type="PROSITE" id="PS51257">
    <property type="entry name" value="PROKAR_LIPOPROTEIN"/>
    <property type="match status" value="1"/>
</dbReference>
<dbReference type="HOGENOM" id="CLU_849110_0_0_9"/>
<dbReference type="AlphaFoldDB" id="A4XI63"/>
<reference evidence="3 4" key="1">
    <citation type="journal article" date="2008" name="Appl. Environ. Microbiol.">
        <title>Hydrogenomics of the extremely thermophilic bacterium Caldicellulosiruptor saccharolyticus.</title>
        <authorList>
            <person name="van de Werken H.J."/>
            <person name="Verhaart M.R."/>
            <person name="VanFossen A.L."/>
            <person name="Willquist K."/>
            <person name="Lewis D.L."/>
            <person name="Nichols J.D."/>
            <person name="Goorissen H.P."/>
            <person name="Mongodin E.F."/>
            <person name="Nelson K.E."/>
            <person name="van Niel E.W."/>
            <person name="Stams A.J."/>
            <person name="Ward D.E."/>
            <person name="de Vos W.M."/>
            <person name="van der Oost J."/>
            <person name="Kelly R.M."/>
            <person name="Kengen S.W."/>
        </authorList>
    </citation>
    <scope>NUCLEOTIDE SEQUENCE [LARGE SCALE GENOMIC DNA]</scope>
    <source>
        <strain evidence="4">ATCC 43494 / DSM 8903 / Tp8T 6331</strain>
    </source>
</reference>
<organism evidence="3 4">
    <name type="scientific">Caldicellulosiruptor saccharolyticus (strain ATCC 43494 / DSM 8903 / Tp8T 6331)</name>
    <dbReference type="NCBI Taxonomy" id="351627"/>
    <lineage>
        <taxon>Bacteria</taxon>
        <taxon>Bacillati</taxon>
        <taxon>Bacillota</taxon>
        <taxon>Bacillota incertae sedis</taxon>
        <taxon>Caldicellulosiruptorales</taxon>
        <taxon>Caldicellulosiruptoraceae</taxon>
        <taxon>Caldicellulosiruptor</taxon>
    </lineage>
</organism>
<evidence type="ECO:0000259" key="2">
    <source>
        <dbReference type="SMART" id="SM00909"/>
    </source>
</evidence>